<gene>
    <name evidence="4" type="ORF">ACFO5W_11795</name>
</gene>
<evidence type="ECO:0000313" key="4">
    <source>
        <dbReference type="EMBL" id="MFC4527316.1"/>
    </source>
</evidence>
<evidence type="ECO:0000259" key="3">
    <source>
        <dbReference type="Pfam" id="PF13372"/>
    </source>
</evidence>
<sequence>MRERIDGSGHRLGWSAAWLSLVGSVLLCPGQAWAQDASNESTQDTPTQDAATRPKLSSNRWQEDWSPLADPSLRTDWGDALKYLSLSADDPKAYLSLGANLRERVEMLDAPNFGVGGSANNTYLLQRLQVHADLRLDEHWQGFVQIEDARTVNKNVIGGADRNPWDLRLAFVAYTRRFAAGTFKARIGRQDFAFDLQRFVSLRDGPNVRQSFDAIWADWETGKWRFIGFMSQPVQYRDEHPFDDVSNHRFRFNTLRVERLVWGHNELSAYYSLYSRDNVRYLDAAGDERRDVYDMRFAGSALGLDWDLEGMEQRGHVGSKDIDAWGTGARVGFTWERPSWHPRLGIQFDAASGDRHPKDNTLGTFNPLFPNGYYFTLAGFTGYTNLVHVKPALTIKPIVGLTLTGGVGFQWRQVTSDAIYLQPNIPLPGTAGEGGHWTGAYGQLRADYSFNANFTGAVEAVHFDVGRAIRQVGGRDGDYLGVELKYMW</sequence>
<proteinExistence type="predicted"/>
<reference evidence="5" key="1">
    <citation type="journal article" date="2019" name="Int. J. Syst. Evol. Microbiol.">
        <title>The Global Catalogue of Microorganisms (GCM) 10K type strain sequencing project: providing services to taxonomists for standard genome sequencing and annotation.</title>
        <authorList>
            <consortium name="The Broad Institute Genomics Platform"/>
            <consortium name="The Broad Institute Genome Sequencing Center for Infectious Disease"/>
            <person name="Wu L."/>
            <person name="Ma J."/>
        </authorList>
    </citation>
    <scope>NUCLEOTIDE SEQUENCE [LARGE SCALE GENOMIC DNA]</scope>
    <source>
        <strain evidence="5">CCM 4481</strain>
    </source>
</reference>
<keyword evidence="2" id="KW-0732">Signal</keyword>
<evidence type="ECO:0000256" key="1">
    <source>
        <dbReference type="SAM" id="MobiDB-lite"/>
    </source>
</evidence>
<keyword evidence="5" id="KW-1185">Reference proteome</keyword>
<dbReference type="RefSeq" id="WP_266149310.1">
    <property type="nucleotide sequence ID" value="NZ_CP064028.1"/>
</dbReference>
<protein>
    <submittedName>
        <fullName evidence="4">Alginate export family protein</fullName>
    </submittedName>
</protein>
<dbReference type="EMBL" id="JBHSGA010000017">
    <property type="protein sequence ID" value="MFC4527316.1"/>
    <property type="molecule type" value="Genomic_DNA"/>
</dbReference>
<evidence type="ECO:0000256" key="2">
    <source>
        <dbReference type="SAM" id="SignalP"/>
    </source>
</evidence>
<name>A0ABV9C308_9GAMM</name>
<feature type="domain" description="Alginate export" evidence="3">
    <location>
        <begin position="94"/>
        <end position="482"/>
    </location>
</feature>
<comment type="caution">
    <text evidence="4">The sequence shown here is derived from an EMBL/GenBank/DDBJ whole genome shotgun (WGS) entry which is preliminary data.</text>
</comment>
<dbReference type="Proteomes" id="UP001595961">
    <property type="component" value="Unassembled WGS sequence"/>
</dbReference>
<feature type="region of interest" description="Disordered" evidence="1">
    <location>
        <begin position="37"/>
        <end position="67"/>
    </location>
</feature>
<evidence type="ECO:0000313" key="5">
    <source>
        <dbReference type="Proteomes" id="UP001595961"/>
    </source>
</evidence>
<dbReference type="InterPro" id="IPR025388">
    <property type="entry name" value="Alginate_export_dom"/>
</dbReference>
<feature type="compositionally biased region" description="Polar residues" evidence="1">
    <location>
        <begin position="37"/>
        <end position="60"/>
    </location>
</feature>
<feature type="signal peptide" evidence="2">
    <location>
        <begin position="1"/>
        <end position="34"/>
    </location>
</feature>
<feature type="chain" id="PRO_5046752672" evidence="2">
    <location>
        <begin position="35"/>
        <end position="488"/>
    </location>
</feature>
<accession>A0ABV9C308</accession>
<organism evidence="4 5">
    <name type="scientific">Dyella halodurans</name>
    <dbReference type="NCBI Taxonomy" id="1920171"/>
    <lineage>
        <taxon>Bacteria</taxon>
        <taxon>Pseudomonadati</taxon>
        <taxon>Pseudomonadota</taxon>
        <taxon>Gammaproteobacteria</taxon>
        <taxon>Lysobacterales</taxon>
        <taxon>Rhodanobacteraceae</taxon>
        <taxon>Dyella</taxon>
    </lineage>
</organism>
<dbReference type="Pfam" id="PF13372">
    <property type="entry name" value="Alginate_exp"/>
    <property type="match status" value="1"/>
</dbReference>